<protein>
    <submittedName>
        <fullName evidence="4">FecR domain-containing protein</fullName>
    </submittedName>
</protein>
<evidence type="ECO:0000313" key="5">
    <source>
        <dbReference type="Proteomes" id="UP001449657"/>
    </source>
</evidence>
<keyword evidence="5" id="KW-1185">Reference proteome</keyword>
<reference evidence="4 5" key="1">
    <citation type="submission" date="2024-03" db="EMBL/GenBank/DDBJ databases">
        <title>Chitinophaga caseinilytica sp. nov., a casein hydrolysing bacterium isolated from forest soil.</title>
        <authorList>
            <person name="Lee D.S."/>
            <person name="Han D.M."/>
            <person name="Baek J.H."/>
            <person name="Choi D.G."/>
            <person name="Jeon J.H."/>
            <person name="Jeon C.O."/>
        </authorList>
    </citation>
    <scope>NUCLEOTIDE SEQUENCE [LARGE SCALE GENOMIC DNA]</scope>
    <source>
        <strain evidence="4 5">KACC 19118</strain>
    </source>
</reference>
<dbReference type="Pfam" id="PF04773">
    <property type="entry name" value="FecR"/>
    <property type="match status" value="1"/>
</dbReference>
<evidence type="ECO:0000259" key="3">
    <source>
        <dbReference type="Pfam" id="PF16344"/>
    </source>
</evidence>
<sequence length="383" mass="42611">MIPDERIQQLMELYLQDRASDPERQELMDIIDARPDLDWYALLAPSFREDGADGTFTPERWQPVLDAILQQEPAERQAPRIRRLHRTWWAAAAVLLLLAGAAAWLLNGRHARPDAPQAIVTDIPAGGNHAVLQLASGQRITLDSARGNIVQQGSLQVSADSGAISYLGKAAAPEYHTLFTKRGGQYKLQLPDGTKVWLNAASSITFPTYFDGETRKVSVTGEAYFEVAKNAAQPFVVQVNQMHITVLGTHFNINAYSDEPDARTTLLEGAVRITAGRYMAVLAPGQQARVAKEKALTIVDDVNVEDVVAWKNGYTVFENADIATIMRQVARWYDVEVVFEGEMPVRHFVGGISRNSSLQELLRLLEFENVKLRIKGRKIIVKP</sequence>
<accession>A0ABZ2YYA3</accession>
<dbReference type="Gene3D" id="3.55.50.30">
    <property type="match status" value="1"/>
</dbReference>
<dbReference type="Proteomes" id="UP001449657">
    <property type="component" value="Chromosome"/>
</dbReference>
<dbReference type="PANTHER" id="PTHR30273">
    <property type="entry name" value="PERIPLASMIC SIGNAL SENSOR AND SIGMA FACTOR ACTIVATOR FECR-RELATED"/>
    <property type="match status" value="1"/>
</dbReference>
<dbReference type="InterPro" id="IPR032508">
    <property type="entry name" value="FecR_C"/>
</dbReference>
<proteinExistence type="predicted"/>
<dbReference type="Pfam" id="PF16344">
    <property type="entry name" value="FecR_C"/>
    <property type="match status" value="1"/>
</dbReference>
<evidence type="ECO:0000256" key="1">
    <source>
        <dbReference type="SAM" id="Phobius"/>
    </source>
</evidence>
<evidence type="ECO:0000313" key="4">
    <source>
        <dbReference type="EMBL" id="WZN44247.1"/>
    </source>
</evidence>
<dbReference type="InterPro" id="IPR012373">
    <property type="entry name" value="Ferrdict_sens_TM"/>
</dbReference>
<feature type="domain" description="FecR protein" evidence="2">
    <location>
        <begin position="177"/>
        <end position="272"/>
    </location>
</feature>
<dbReference type="Gene3D" id="2.60.120.1440">
    <property type="match status" value="1"/>
</dbReference>
<keyword evidence="1" id="KW-1133">Transmembrane helix</keyword>
<dbReference type="EMBL" id="CP150096">
    <property type="protein sequence ID" value="WZN44247.1"/>
    <property type="molecule type" value="Genomic_DNA"/>
</dbReference>
<keyword evidence="1" id="KW-0472">Membrane</keyword>
<dbReference type="RefSeq" id="WP_341839037.1">
    <property type="nucleotide sequence ID" value="NZ_CP149792.1"/>
</dbReference>
<dbReference type="PIRSF" id="PIRSF018266">
    <property type="entry name" value="FecR"/>
    <property type="match status" value="1"/>
</dbReference>
<evidence type="ECO:0000259" key="2">
    <source>
        <dbReference type="Pfam" id="PF04773"/>
    </source>
</evidence>
<keyword evidence="1" id="KW-0812">Transmembrane</keyword>
<dbReference type="InterPro" id="IPR006860">
    <property type="entry name" value="FecR"/>
</dbReference>
<name>A0ABZ2YYA3_9BACT</name>
<feature type="domain" description="Protein FecR C-terminal" evidence="3">
    <location>
        <begin position="315"/>
        <end position="381"/>
    </location>
</feature>
<dbReference type="PANTHER" id="PTHR30273:SF2">
    <property type="entry name" value="PROTEIN FECR"/>
    <property type="match status" value="1"/>
</dbReference>
<gene>
    <name evidence="4" type="ORF">WJU22_15215</name>
</gene>
<organism evidence="4 5">
    <name type="scientific">Chitinophaga caseinilytica</name>
    <dbReference type="NCBI Taxonomy" id="2267521"/>
    <lineage>
        <taxon>Bacteria</taxon>
        <taxon>Pseudomonadati</taxon>
        <taxon>Bacteroidota</taxon>
        <taxon>Chitinophagia</taxon>
        <taxon>Chitinophagales</taxon>
        <taxon>Chitinophagaceae</taxon>
        <taxon>Chitinophaga</taxon>
    </lineage>
</organism>
<feature type="transmembrane region" description="Helical" evidence="1">
    <location>
        <begin position="87"/>
        <end position="106"/>
    </location>
</feature>